<dbReference type="Gene3D" id="3.30.70.1450">
    <property type="entry name" value="Regulator of K+ conductance, C-terminal domain"/>
    <property type="match status" value="1"/>
</dbReference>
<feature type="domain" description="RCK N-terminal" evidence="1">
    <location>
        <begin position="3"/>
        <end position="120"/>
    </location>
</feature>
<dbReference type="Gene3D" id="3.40.50.720">
    <property type="entry name" value="NAD(P)-binding Rossmann-like Domain"/>
    <property type="match status" value="1"/>
</dbReference>
<protein>
    <submittedName>
        <fullName evidence="3">Trk system potassium uptake protein TrkA</fullName>
    </submittedName>
</protein>
<sequence>MDKKEFVVFGLGRFGWSVATTLAESGCEVLAVDDNEDKIKDIADIVTYAVKADATDSETLSTLGLSNFDGAVIAMSEDLEASVMATILVKELGIPYVLVKAQTDLHAKILKKVGADMVVFPEKETGMRVAHNLIMGNFFDAVELSSTYSLMELEPLDEWDGKSLKDLNLRSRYKLNVIGIKQDDELNINPDADDYITKNDVLIVIGKNEILNKLKILKNKEVNS</sequence>
<dbReference type="PANTHER" id="PTHR43833:SF7">
    <property type="entry name" value="KTR SYSTEM POTASSIUM UPTAKE PROTEIN C"/>
    <property type="match status" value="1"/>
</dbReference>
<evidence type="ECO:0000259" key="2">
    <source>
        <dbReference type="PROSITE" id="PS51202"/>
    </source>
</evidence>
<dbReference type="RefSeq" id="WP_123607611.1">
    <property type="nucleotide sequence ID" value="NZ_RJVG01000001.1"/>
</dbReference>
<accession>A0A3N1XY23</accession>
<dbReference type="Pfam" id="PF02080">
    <property type="entry name" value="TrkA_C"/>
    <property type="match status" value="1"/>
</dbReference>
<dbReference type="Proteomes" id="UP000273083">
    <property type="component" value="Unassembled WGS sequence"/>
</dbReference>
<dbReference type="SUPFAM" id="SSF51735">
    <property type="entry name" value="NAD(P)-binding Rossmann-fold domains"/>
    <property type="match status" value="1"/>
</dbReference>
<dbReference type="InterPro" id="IPR003148">
    <property type="entry name" value="RCK_N"/>
</dbReference>
<dbReference type="GO" id="GO:0006813">
    <property type="term" value="P:potassium ion transport"/>
    <property type="evidence" value="ECO:0007669"/>
    <property type="project" value="InterPro"/>
</dbReference>
<keyword evidence="4" id="KW-1185">Reference proteome</keyword>
<dbReference type="PANTHER" id="PTHR43833">
    <property type="entry name" value="POTASSIUM CHANNEL PROTEIN 2-RELATED-RELATED"/>
    <property type="match status" value="1"/>
</dbReference>
<organism evidence="3 4">
    <name type="scientific">Mobilisporobacter senegalensis</name>
    <dbReference type="NCBI Taxonomy" id="1329262"/>
    <lineage>
        <taxon>Bacteria</taxon>
        <taxon>Bacillati</taxon>
        <taxon>Bacillota</taxon>
        <taxon>Clostridia</taxon>
        <taxon>Lachnospirales</taxon>
        <taxon>Lachnospiraceae</taxon>
        <taxon>Mobilisporobacter</taxon>
    </lineage>
</organism>
<proteinExistence type="predicted"/>
<dbReference type="PROSITE" id="PS51202">
    <property type="entry name" value="RCK_C"/>
    <property type="match status" value="1"/>
</dbReference>
<dbReference type="InterPro" id="IPR036291">
    <property type="entry name" value="NAD(P)-bd_dom_sf"/>
</dbReference>
<dbReference type="PROSITE" id="PS51201">
    <property type="entry name" value="RCK_N"/>
    <property type="match status" value="1"/>
</dbReference>
<name>A0A3N1XY23_9FIRM</name>
<evidence type="ECO:0000313" key="3">
    <source>
        <dbReference type="EMBL" id="ROR31513.1"/>
    </source>
</evidence>
<dbReference type="Pfam" id="PF02254">
    <property type="entry name" value="TrkA_N"/>
    <property type="match status" value="1"/>
</dbReference>
<dbReference type="OrthoDB" id="9776294at2"/>
<reference evidence="3 4" key="1">
    <citation type="submission" date="2018-11" db="EMBL/GenBank/DDBJ databases">
        <title>Genomic Encyclopedia of Type Strains, Phase IV (KMG-IV): sequencing the most valuable type-strain genomes for metagenomic binning, comparative biology and taxonomic classification.</title>
        <authorList>
            <person name="Goeker M."/>
        </authorList>
    </citation>
    <scope>NUCLEOTIDE SEQUENCE [LARGE SCALE GENOMIC DNA]</scope>
    <source>
        <strain evidence="3 4">DSM 26537</strain>
    </source>
</reference>
<dbReference type="GO" id="GO:0008324">
    <property type="term" value="F:monoatomic cation transmembrane transporter activity"/>
    <property type="evidence" value="ECO:0007669"/>
    <property type="project" value="InterPro"/>
</dbReference>
<evidence type="ECO:0000259" key="1">
    <source>
        <dbReference type="PROSITE" id="PS51201"/>
    </source>
</evidence>
<evidence type="ECO:0000313" key="4">
    <source>
        <dbReference type="Proteomes" id="UP000273083"/>
    </source>
</evidence>
<dbReference type="SUPFAM" id="SSF116726">
    <property type="entry name" value="TrkA C-terminal domain-like"/>
    <property type="match status" value="1"/>
</dbReference>
<dbReference type="InterPro" id="IPR050721">
    <property type="entry name" value="Trk_Ktr_HKT_K-transport"/>
</dbReference>
<comment type="caution">
    <text evidence="3">The sequence shown here is derived from an EMBL/GenBank/DDBJ whole genome shotgun (WGS) entry which is preliminary data.</text>
</comment>
<dbReference type="InterPro" id="IPR006037">
    <property type="entry name" value="RCK_C"/>
</dbReference>
<feature type="domain" description="RCK C-terminal" evidence="2">
    <location>
        <begin position="136"/>
        <end position="220"/>
    </location>
</feature>
<gene>
    <name evidence="3" type="ORF">EDD66_101130</name>
</gene>
<dbReference type="AlphaFoldDB" id="A0A3N1XY23"/>
<dbReference type="EMBL" id="RJVG01000001">
    <property type="protein sequence ID" value="ROR31513.1"/>
    <property type="molecule type" value="Genomic_DNA"/>
</dbReference>
<dbReference type="InterPro" id="IPR036721">
    <property type="entry name" value="RCK_C_sf"/>
</dbReference>